<dbReference type="HOGENOM" id="CLU_2011541_0_0_7"/>
<feature type="transmembrane region" description="Helical" evidence="1">
    <location>
        <begin position="74"/>
        <end position="97"/>
    </location>
</feature>
<keyword evidence="1" id="KW-0472">Membrane</keyword>
<protein>
    <submittedName>
        <fullName evidence="2">Uncharacterized protein</fullName>
    </submittedName>
</protein>
<keyword evidence="1" id="KW-1133">Transmembrane helix</keyword>
<dbReference type="KEGG" id="dal:Dalk_2618"/>
<evidence type="ECO:0000313" key="2">
    <source>
        <dbReference type="EMBL" id="ACL04311.1"/>
    </source>
</evidence>
<accession>B8FIS0</accession>
<keyword evidence="1" id="KW-0812">Transmembrane</keyword>
<dbReference type="AlphaFoldDB" id="B8FIS0"/>
<sequence>MLEIHTLDEFKNAFEAKSDEILVADPDLAKKFIIFDKVKKYLGIAGPVLNAEITKLLVLGERRYWLMMLPPDVLFIPLMGLNGFSVCVELGAALGGVKPLKEFKKTYVIEPADGGDVVLRRRQ</sequence>
<dbReference type="Proteomes" id="UP000000739">
    <property type="component" value="Chromosome"/>
</dbReference>
<evidence type="ECO:0000256" key="1">
    <source>
        <dbReference type="SAM" id="Phobius"/>
    </source>
</evidence>
<reference evidence="2 3" key="1">
    <citation type="journal article" date="2012" name="Environ. Microbiol.">
        <title>The genome sequence of Desulfatibacillum alkenivorans AK-01: a blueprint for anaerobic alkane oxidation.</title>
        <authorList>
            <person name="Callaghan A.V."/>
            <person name="Morris B.E."/>
            <person name="Pereira I.A."/>
            <person name="McInerney M.J."/>
            <person name="Austin R.N."/>
            <person name="Groves J.T."/>
            <person name="Kukor J.J."/>
            <person name="Suflita J.M."/>
            <person name="Young L.Y."/>
            <person name="Zylstra G.J."/>
            <person name="Wawrik B."/>
        </authorList>
    </citation>
    <scope>NUCLEOTIDE SEQUENCE [LARGE SCALE GENOMIC DNA]</scope>
    <source>
        <strain evidence="2 3">AK-01</strain>
    </source>
</reference>
<gene>
    <name evidence="2" type="ordered locus">Dalk_2618</name>
</gene>
<dbReference type="EMBL" id="CP001322">
    <property type="protein sequence ID" value="ACL04311.1"/>
    <property type="molecule type" value="Genomic_DNA"/>
</dbReference>
<organism evidence="2 3">
    <name type="scientific">Desulfatibacillum aliphaticivorans</name>
    <dbReference type="NCBI Taxonomy" id="218208"/>
    <lineage>
        <taxon>Bacteria</taxon>
        <taxon>Pseudomonadati</taxon>
        <taxon>Thermodesulfobacteriota</taxon>
        <taxon>Desulfobacteria</taxon>
        <taxon>Desulfobacterales</taxon>
        <taxon>Desulfatibacillaceae</taxon>
        <taxon>Desulfatibacillum</taxon>
    </lineage>
</organism>
<dbReference type="RefSeq" id="WP_015947383.1">
    <property type="nucleotide sequence ID" value="NC_011768.1"/>
</dbReference>
<keyword evidence="3" id="KW-1185">Reference proteome</keyword>
<name>B8FIS0_DESAL</name>
<evidence type="ECO:0000313" key="3">
    <source>
        <dbReference type="Proteomes" id="UP000000739"/>
    </source>
</evidence>
<proteinExistence type="predicted"/>